<sequence>MLNRNIWKGYSGIAKCERFYSSRVVRRPELSTLLPSKKIMNRILFDNDSRLSYKKIIPIMEAVYENIEKPEEILFPRYTTGEDLMLCKRVLSVVRQTTNTIDKKLLAVEDELVEKGAEFGNNDAIATLAFKTIEDPNSTREDFKHANKLIEELTKIKHPLVFKLAGDLAFKKGFYDQSVKFWSDFIEVEPDTVQASHVYSNLGIYYFSYCKPRPDLQKAKVFLEKSIKFGELDIYTIKAHYYLGQMFSITEPLRARYHLELASTQGLKESFPTLGFLEMNVFNNFSKSIQWFKLGTEASNDLNCLVGQFDCYMLTKDYKSAKRILDNLKSLHSKILRTKERNLIPSNMQQVAASNEAILNIFFKTRHDGIMLLSGQDA</sequence>
<proteinExistence type="predicted"/>
<evidence type="ECO:0000313" key="2">
    <source>
        <dbReference type="Proteomes" id="UP000005222"/>
    </source>
</evidence>
<dbReference type="FunCoup" id="G8YUL3">
    <property type="interactions" value="21"/>
</dbReference>
<name>G8YUL3_PICSO</name>
<dbReference type="InParanoid" id="G8YUL3"/>
<gene>
    <name evidence="1" type="primary">Piso0_000128</name>
    <name evidence="1" type="ORF">GNLVRS01_PISO0A02618g</name>
</gene>
<reference evidence="1 2" key="1">
    <citation type="journal article" date="2012" name="G3 (Bethesda)">
        <title>Pichia sorbitophila, an interspecies yeast hybrid reveals early steps of genome resolution following polyploidization.</title>
        <authorList>
            <person name="Leh Louis V."/>
            <person name="Despons L."/>
            <person name="Friedrich A."/>
            <person name="Martin T."/>
            <person name="Durrens P."/>
            <person name="Casaregola S."/>
            <person name="Neuveglise C."/>
            <person name="Fairhead C."/>
            <person name="Marck C."/>
            <person name="Cruz J.A."/>
            <person name="Straub M.L."/>
            <person name="Kugler V."/>
            <person name="Sacerdot C."/>
            <person name="Uzunov Z."/>
            <person name="Thierry A."/>
            <person name="Weiss S."/>
            <person name="Bleykasten C."/>
            <person name="De Montigny J."/>
            <person name="Jacques N."/>
            <person name="Jung P."/>
            <person name="Lemaire M."/>
            <person name="Mallet S."/>
            <person name="Morel G."/>
            <person name="Richard G.F."/>
            <person name="Sarkar A."/>
            <person name="Savel G."/>
            <person name="Schacherer J."/>
            <person name="Seret M.L."/>
            <person name="Talla E."/>
            <person name="Samson G."/>
            <person name="Jubin C."/>
            <person name="Poulain J."/>
            <person name="Vacherie B."/>
            <person name="Barbe V."/>
            <person name="Pelletier E."/>
            <person name="Sherman D.J."/>
            <person name="Westhof E."/>
            <person name="Weissenbach J."/>
            <person name="Baret P.V."/>
            <person name="Wincker P."/>
            <person name="Gaillardin C."/>
            <person name="Dujon B."/>
            <person name="Souciet J.L."/>
        </authorList>
    </citation>
    <scope>NUCLEOTIDE SEQUENCE [LARGE SCALE GENOMIC DNA]</scope>
    <source>
        <strain evidence="2">ATCC MYA-4447 / BCRC 22081 / CBS 7064 / NBRC 10061 / NRRL Y-12695</strain>
    </source>
</reference>
<evidence type="ECO:0000313" key="1">
    <source>
        <dbReference type="EMBL" id="CCE72546.1"/>
    </source>
</evidence>
<organism evidence="1 2">
    <name type="scientific">Pichia sorbitophila (strain ATCC MYA-4447 / BCRC 22081 / CBS 7064 / NBRC 10061 / NRRL Y-12695)</name>
    <name type="common">Hybrid yeast</name>
    <dbReference type="NCBI Taxonomy" id="559304"/>
    <lineage>
        <taxon>Eukaryota</taxon>
        <taxon>Fungi</taxon>
        <taxon>Dikarya</taxon>
        <taxon>Ascomycota</taxon>
        <taxon>Saccharomycotina</taxon>
        <taxon>Pichiomycetes</taxon>
        <taxon>Debaryomycetaceae</taxon>
        <taxon>Millerozyma</taxon>
    </lineage>
</organism>
<accession>G8YUL3</accession>
<dbReference type="InterPro" id="IPR011990">
    <property type="entry name" value="TPR-like_helical_dom_sf"/>
</dbReference>
<dbReference type="eggNOG" id="ENOG502QU4R">
    <property type="taxonomic scope" value="Eukaryota"/>
</dbReference>
<dbReference type="AlphaFoldDB" id="G8YUL3"/>
<dbReference type="EMBL" id="FO082059">
    <property type="protein sequence ID" value="CCE72546.1"/>
    <property type="molecule type" value="Genomic_DNA"/>
</dbReference>
<dbReference type="Gene3D" id="1.25.40.10">
    <property type="entry name" value="Tetratricopeptide repeat domain"/>
    <property type="match status" value="1"/>
</dbReference>
<dbReference type="OrthoDB" id="1658288at2759"/>
<dbReference type="HOGENOM" id="CLU_047859_0_0_1"/>
<keyword evidence="2" id="KW-1185">Reference proteome</keyword>
<dbReference type="SUPFAM" id="SSF81901">
    <property type="entry name" value="HCP-like"/>
    <property type="match status" value="1"/>
</dbReference>
<dbReference type="STRING" id="559304.G8YUL3"/>
<dbReference type="OMA" id="WFKLGME"/>
<dbReference type="Proteomes" id="UP000005222">
    <property type="component" value="Chromosome A"/>
</dbReference>
<protein>
    <submittedName>
        <fullName evidence="1">Piso0_000128 protein</fullName>
    </submittedName>
</protein>